<organism evidence="1 2">
    <name type="scientific">Eiseniibacteriota bacterium</name>
    <dbReference type="NCBI Taxonomy" id="2212470"/>
    <lineage>
        <taxon>Bacteria</taxon>
        <taxon>Candidatus Eiseniibacteriota</taxon>
    </lineage>
</organism>
<accession>A0A538TUX9</accession>
<name>A0A538TUX9_UNCEI</name>
<dbReference type="AlphaFoldDB" id="A0A538TUX9"/>
<protein>
    <submittedName>
        <fullName evidence="1">SEC-C domain-containing protein</fullName>
    </submittedName>
</protein>
<sequence>MSGSDRNAPCPCGSGRKYKVCCLRRDEAEETERGARHGGVGVAIAWLDERCPGAADEVIETGFYSIVDDDGFDRLAELPAHVQDLAELNAFDWLLADGEMALDDEGLMVPVTDMVLGDGGPALFEAQRQHLEALRASPLRLYRVEQVAGEHRMIVRDVLDPTTPLEVKQGAWAGEFRAGNLRGMRLLPGVPPEPSGALFPYPDALADEVVGSIRDAVAALRGVSSIHAPGYDERKFVAKTIISTWLMFLVGPLPEARARSTERKHTDRKGRRLRAARDPFIVDGGSGDPALLVTDRYEVRNWDRLAAALAAQPEVEGSRQHGWVKLEPGGSRPLLAINLGEEKDRLEPFARTQRLADEGRAWLERIAGDALRFLSREVVDPNDPATLRSLVSRR</sequence>
<dbReference type="Pfam" id="PF02810">
    <property type="entry name" value="SEC-C"/>
    <property type="match status" value="1"/>
</dbReference>
<evidence type="ECO:0000313" key="2">
    <source>
        <dbReference type="Proteomes" id="UP000316609"/>
    </source>
</evidence>
<gene>
    <name evidence="1" type="ORF">E6K78_05060</name>
</gene>
<dbReference type="Proteomes" id="UP000316609">
    <property type="component" value="Unassembled WGS sequence"/>
</dbReference>
<dbReference type="SUPFAM" id="SSF103642">
    <property type="entry name" value="Sec-C motif"/>
    <property type="match status" value="1"/>
</dbReference>
<dbReference type="Gene3D" id="3.10.450.50">
    <property type="match status" value="1"/>
</dbReference>
<reference evidence="1 2" key="1">
    <citation type="journal article" date="2019" name="Nat. Microbiol.">
        <title>Mediterranean grassland soil C-N compound turnover is dependent on rainfall and depth, and is mediated by genomically divergent microorganisms.</title>
        <authorList>
            <person name="Diamond S."/>
            <person name="Andeer P.F."/>
            <person name="Li Z."/>
            <person name="Crits-Christoph A."/>
            <person name="Burstein D."/>
            <person name="Anantharaman K."/>
            <person name="Lane K.R."/>
            <person name="Thomas B.C."/>
            <person name="Pan C."/>
            <person name="Northen T.R."/>
            <person name="Banfield J.F."/>
        </authorList>
    </citation>
    <scope>NUCLEOTIDE SEQUENCE [LARGE SCALE GENOMIC DNA]</scope>
    <source>
        <strain evidence="1">WS_8</strain>
    </source>
</reference>
<dbReference type="InterPro" id="IPR004027">
    <property type="entry name" value="SEC_C_motif"/>
</dbReference>
<dbReference type="EMBL" id="VBOY01000040">
    <property type="protein sequence ID" value="TMQ67415.1"/>
    <property type="molecule type" value="Genomic_DNA"/>
</dbReference>
<evidence type="ECO:0000313" key="1">
    <source>
        <dbReference type="EMBL" id="TMQ67415.1"/>
    </source>
</evidence>
<comment type="caution">
    <text evidence="1">The sequence shown here is derived from an EMBL/GenBank/DDBJ whole genome shotgun (WGS) entry which is preliminary data.</text>
</comment>
<proteinExistence type="predicted"/>